<dbReference type="AlphaFoldDB" id="A0A2Z5JNZ6"/>
<dbReference type="Proteomes" id="UP000252698">
    <property type="component" value="Chromosome"/>
</dbReference>
<comment type="similarity">
    <text evidence="2">Belongs to the SsgA family.</text>
</comment>
<dbReference type="Gene3D" id="2.30.31.20">
    <property type="entry name" value="Sporulation-specific cell division protein SsgB"/>
    <property type="match status" value="1"/>
</dbReference>
<dbReference type="EMBL" id="CP027306">
    <property type="protein sequence ID" value="AXE81115.1"/>
    <property type="molecule type" value="Genomic_DNA"/>
</dbReference>
<keyword evidence="6" id="KW-0131">Cell cycle</keyword>
<dbReference type="KEGG" id="sata:C5746_33855"/>
<dbReference type="GO" id="GO:0030428">
    <property type="term" value="C:cell septum"/>
    <property type="evidence" value="ECO:0007669"/>
    <property type="project" value="UniProtKB-SubCell"/>
</dbReference>
<evidence type="ECO:0000256" key="4">
    <source>
        <dbReference type="ARBA" id="ARBA00022969"/>
    </source>
</evidence>
<evidence type="ECO:0000256" key="6">
    <source>
        <dbReference type="ARBA" id="ARBA00023306"/>
    </source>
</evidence>
<dbReference type="InterPro" id="IPR038658">
    <property type="entry name" value="SsgB_sf"/>
</dbReference>
<protein>
    <submittedName>
        <fullName evidence="7">SsgA family sporulation/cell division regulator</fullName>
    </submittedName>
</protein>
<comment type="subcellular location">
    <subcellularLocation>
        <location evidence="1">Cell septum</location>
    </subcellularLocation>
</comment>
<dbReference type="GO" id="GO:0000917">
    <property type="term" value="P:division septum assembly"/>
    <property type="evidence" value="ECO:0007669"/>
    <property type="project" value="UniProtKB-KW"/>
</dbReference>
<name>A0A2Z5JNZ6_STRAR</name>
<evidence type="ECO:0000313" key="8">
    <source>
        <dbReference type="Proteomes" id="UP000252698"/>
    </source>
</evidence>
<keyword evidence="5" id="KW-0717">Septation</keyword>
<evidence type="ECO:0000256" key="1">
    <source>
        <dbReference type="ARBA" id="ARBA00004431"/>
    </source>
</evidence>
<gene>
    <name evidence="7" type="ORF">C5746_33855</name>
</gene>
<dbReference type="InterPro" id="IPR006776">
    <property type="entry name" value="SsgB"/>
</dbReference>
<evidence type="ECO:0000256" key="2">
    <source>
        <dbReference type="ARBA" id="ARBA00009323"/>
    </source>
</evidence>
<reference evidence="7 8" key="1">
    <citation type="journal article" date="2018" name="Front. Microbiol.">
        <title>Genome Sequencing of Streptomyces atratus SCSIOZH16 and Activation Production of Nocardamine via Metabolic Engineering.</title>
        <authorList>
            <person name="Li Y."/>
            <person name="Zhang C."/>
            <person name="Liu C."/>
            <person name="Ju J."/>
            <person name="Ma J."/>
        </authorList>
    </citation>
    <scope>NUCLEOTIDE SEQUENCE [LARGE SCALE GENOMIC DNA]</scope>
    <source>
        <strain evidence="7 8">SCSIO_ZH16</strain>
    </source>
</reference>
<dbReference type="GO" id="GO:0030435">
    <property type="term" value="P:sporulation resulting in formation of a cellular spore"/>
    <property type="evidence" value="ECO:0007669"/>
    <property type="project" value="UniProtKB-KW"/>
</dbReference>
<evidence type="ECO:0000256" key="3">
    <source>
        <dbReference type="ARBA" id="ARBA00022618"/>
    </source>
</evidence>
<proteinExistence type="inferred from homology"/>
<keyword evidence="3 7" id="KW-0132">Cell division</keyword>
<organism evidence="7 8">
    <name type="scientific">Streptomyces atratus</name>
    <dbReference type="NCBI Taxonomy" id="1893"/>
    <lineage>
        <taxon>Bacteria</taxon>
        <taxon>Bacillati</taxon>
        <taxon>Actinomycetota</taxon>
        <taxon>Actinomycetes</taxon>
        <taxon>Kitasatosporales</taxon>
        <taxon>Streptomycetaceae</taxon>
        <taxon>Streptomyces</taxon>
    </lineage>
</organism>
<evidence type="ECO:0000256" key="5">
    <source>
        <dbReference type="ARBA" id="ARBA00023210"/>
    </source>
</evidence>
<evidence type="ECO:0000313" key="7">
    <source>
        <dbReference type="EMBL" id="AXE81115.1"/>
    </source>
</evidence>
<keyword evidence="4" id="KW-0749">Sporulation</keyword>
<dbReference type="Pfam" id="PF04686">
    <property type="entry name" value="SsgA"/>
    <property type="match status" value="1"/>
</dbReference>
<accession>A0A2Z5JNZ6</accession>
<sequence>MRLPVEKRINVTLRSMVGEWYELSLLMRHLPDDPLAIRMDFLVTENEPPVATWVFSRDLLATGLILPSGEGDVRVRPHSEDETDVELVSGRAWCVVRMASADVRDFVVRTRSAEEYCGEEIDAALDRMLMELLPAGVKNADS</sequence>